<dbReference type="PROSITE" id="PS51186">
    <property type="entry name" value="GNAT"/>
    <property type="match status" value="1"/>
</dbReference>
<dbReference type="Proteomes" id="UP001434737">
    <property type="component" value="Chromosome"/>
</dbReference>
<dbReference type="Gene3D" id="3.40.50.11190">
    <property type="match status" value="1"/>
</dbReference>
<sequence length="534" mass="60301">MRIDIFCESGAKFGLGHFYRCVKILALCLKAKQVQTITLHNRGDFTPPPLKSLLGIEADSISIEYKHYEWLSAKPEMLDLAIIDSYEAEEWFYYLLKSHSKALICLDDTLQDIYPPQSYILNPTPHSNAHFSSSHYHLWCGKDYMIPPIMPPINPPQASHTHYNVFVSFGGVDSENLTQELVNQLSTLASSQNFASYHFHIVLGNGYTHNLHIPHNSGGENIPKISIYNHLLPLYFLSKAQECDYAISAGGGSMLELIALKIPSIIIESAPNQHLHITQWEQEGAIATAHNPLEALTLLQLWHTNPCQDSHTNSLSAIKSTLANLSLNNLLPQALYELITQIALTQDSTQITAQSPIAKPSLSPSPSLKAISFTDLTETESCLVLSMRNHPQVAQWMYSTHISADSHTTFLAQLRNDNSRRYWLVKQDGEYIGVGSLTRINLVHKHAFIGIYASPFCEVKGKGASILAFLESFAFNKLELHTLHLEVLECNENAIRFYQKCGYTKEGKLHHFMTHKQRPQKPYYDVILMYKERL</sequence>
<dbReference type="InterPro" id="IPR000182">
    <property type="entry name" value="GNAT_dom"/>
</dbReference>
<dbReference type="GO" id="GO:0016746">
    <property type="term" value="F:acyltransferase activity"/>
    <property type="evidence" value="ECO:0007669"/>
    <property type="project" value="UniProtKB-KW"/>
</dbReference>
<dbReference type="NCBIfam" id="TIGR03585">
    <property type="entry name" value="PseH"/>
    <property type="match status" value="1"/>
</dbReference>
<dbReference type="EC" id="2.3.1.202" evidence="2"/>
<dbReference type="InterPro" id="IPR016181">
    <property type="entry name" value="Acyl_CoA_acyltransferase"/>
</dbReference>
<keyword evidence="2" id="KW-0012">Acyltransferase</keyword>
<dbReference type="Gene3D" id="3.40.50.2000">
    <property type="entry name" value="Glycogen Phosphorylase B"/>
    <property type="match status" value="1"/>
</dbReference>
<proteinExistence type="predicted"/>
<dbReference type="SUPFAM" id="SSF53756">
    <property type="entry name" value="UDP-Glycosyltransferase/glycogen phosphorylase"/>
    <property type="match status" value="1"/>
</dbReference>
<evidence type="ECO:0000313" key="3">
    <source>
        <dbReference type="Proteomes" id="UP001434737"/>
    </source>
</evidence>
<name>A0ABZ3F5E5_9HELI</name>
<feature type="domain" description="N-acetyltransferase" evidence="1">
    <location>
        <begin position="371"/>
        <end position="534"/>
    </location>
</feature>
<dbReference type="PANTHER" id="PTHR43415:SF3">
    <property type="entry name" value="GNAT-FAMILY ACETYLTRANSFERASE"/>
    <property type="match status" value="1"/>
</dbReference>
<keyword evidence="2" id="KW-0808">Transferase</keyword>
<gene>
    <name evidence="2" type="primary">pseH</name>
    <name evidence="2" type="ORF">V3I05_06965</name>
</gene>
<organism evidence="2 3">
    <name type="scientific">Helicobacter mastomyrinus</name>
    <dbReference type="NCBI Taxonomy" id="287948"/>
    <lineage>
        <taxon>Bacteria</taxon>
        <taxon>Pseudomonadati</taxon>
        <taxon>Campylobacterota</taxon>
        <taxon>Epsilonproteobacteria</taxon>
        <taxon>Campylobacterales</taxon>
        <taxon>Helicobacteraceae</taxon>
        <taxon>Helicobacter</taxon>
    </lineage>
</organism>
<protein>
    <submittedName>
        <fullName evidence="2">UDP-4-amino-4, 6-dideoxy-N-acetyl-beta-L-altrosamine N-acetyltransferase</fullName>
        <ecNumber evidence="2">2.3.1.202</ecNumber>
    </submittedName>
</protein>
<keyword evidence="3" id="KW-1185">Reference proteome</keyword>
<dbReference type="PANTHER" id="PTHR43415">
    <property type="entry name" value="SPERMIDINE N(1)-ACETYLTRANSFERASE"/>
    <property type="match status" value="1"/>
</dbReference>
<dbReference type="Pfam" id="PF00583">
    <property type="entry name" value="Acetyltransf_1"/>
    <property type="match status" value="1"/>
</dbReference>
<dbReference type="Gene3D" id="3.40.630.30">
    <property type="match status" value="1"/>
</dbReference>
<evidence type="ECO:0000259" key="1">
    <source>
        <dbReference type="PROSITE" id="PS51186"/>
    </source>
</evidence>
<dbReference type="InterPro" id="IPR020036">
    <property type="entry name" value="PseH"/>
</dbReference>
<dbReference type="EMBL" id="CP145316">
    <property type="protein sequence ID" value="XAM17425.1"/>
    <property type="molecule type" value="Genomic_DNA"/>
</dbReference>
<evidence type="ECO:0000313" key="2">
    <source>
        <dbReference type="EMBL" id="XAM17425.1"/>
    </source>
</evidence>
<dbReference type="RefSeq" id="WP_343353098.1">
    <property type="nucleotide sequence ID" value="NZ_CP145316.1"/>
</dbReference>
<dbReference type="SUPFAM" id="SSF55729">
    <property type="entry name" value="Acyl-CoA N-acyltransferases (Nat)"/>
    <property type="match status" value="1"/>
</dbReference>
<accession>A0ABZ3F5E5</accession>
<reference evidence="2 3" key="1">
    <citation type="submission" date="2024-02" db="EMBL/GenBank/DDBJ databases">
        <title>Genome and pathogenicity analysis of Helicobacter mastomyrinus isolated from mice.</title>
        <authorList>
            <person name="Zhu L."/>
        </authorList>
    </citation>
    <scope>NUCLEOTIDE SEQUENCE [LARGE SCALE GENOMIC DNA]</scope>
    <source>
        <strain evidence="2 3">Hm-17</strain>
    </source>
</reference>